<dbReference type="CDD" id="cd19049">
    <property type="entry name" value="LGIC_TM_anion"/>
    <property type="match status" value="1"/>
</dbReference>
<dbReference type="Pfam" id="PF02932">
    <property type="entry name" value="Neur_chan_memb"/>
    <property type="match status" value="1"/>
</dbReference>
<evidence type="ECO:0000313" key="4">
    <source>
        <dbReference type="Proteomes" id="UP001163046"/>
    </source>
</evidence>
<dbReference type="OrthoDB" id="442503at2759"/>
<dbReference type="GO" id="GO:0004888">
    <property type="term" value="F:transmembrane signaling receptor activity"/>
    <property type="evidence" value="ECO:0007669"/>
    <property type="project" value="InterPro"/>
</dbReference>
<keyword evidence="1" id="KW-0472">Membrane</keyword>
<dbReference type="GO" id="GO:0016020">
    <property type="term" value="C:membrane"/>
    <property type="evidence" value="ECO:0007669"/>
    <property type="project" value="InterPro"/>
</dbReference>
<gene>
    <name evidence="3" type="ORF">OS493_028865</name>
</gene>
<dbReference type="GO" id="GO:0005216">
    <property type="term" value="F:monoatomic ion channel activity"/>
    <property type="evidence" value="ECO:0007669"/>
    <property type="project" value="InterPro"/>
</dbReference>
<dbReference type="Proteomes" id="UP001163046">
    <property type="component" value="Unassembled WGS sequence"/>
</dbReference>
<dbReference type="InterPro" id="IPR006201">
    <property type="entry name" value="Neur_channel"/>
</dbReference>
<feature type="transmembrane region" description="Helical" evidence="1">
    <location>
        <begin position="41"/>
        <end position="60"/>
    </location>
</feature>
<protein>
    <recommendedName>
        <fullName evidence="2">Neurotransmitter-gated ion-channel transmembrane domain-containing protein</fullName>
    </recommendedName>
</protein>
<dbReference type="AlphaFoldDB" id="A0A9W9ZL49"/>
<sequence>MAQYEFRGVKLSYNHSKIASAAFSNLYATFVFDRRTSYTVLQVYLPSYMIVILSFMALWIPQDAVPARVGLGITTVLTIVYFFGTVNSNMPRVSYMKAIDCHLFVSFGFIFATMLEYIVVLNLTAGQKRQLLAHDHENYELDPLNNDNSDDSPQNNFYGPKITEVRYRAGSVESHIEDGTLSALPGKSHRKKSHGILSTHSVDRFSRIIMPAIYVAFVVVYWVVCATFSPQKEALDLC</sequence>
<keyword evidence="1" id="KW-1133">Transmembrane helix</keyword>
<accession>A0A9W9ZL49</accession>
<evidence type="ECO:0000256" key="1">
    <source>
        <dbReference type="SAM" id="Phobius"/>
    </source>
</evidence>
<feature type="transmembrane region" description="Helical" evidence="1">
    <location>
        <begin position="67"/>
        <end position="84"/>
    </location>
</feature>
<name>A0A9W9ZL49_9CNID</name>
<evidence type="ECO:0000313" key="3">
    <source>
        <dbReference type="EMBL" id="KAJ7383320.1"/>
    </source>
</evidence>
<organism evidence="3 4">
    <name type="scientific">Desmophyllum pertusum</name>
    <dbReference type="NCBI Taxonomy" id="174260"/>
    <lineage>
        <taxon>Eukaryota</taxon>
        <taxon>Metazoa</taxon>
        <taxon>Cnidaria</taxon>
        <taxon>Anthozoa</taxon>
        <taxon>Hexacorallia</taxon>
        <taxon>Scleractinia</taxon>
        <taxon>Caryophylliina</taxon>
        <taxon>Caryophylliidae</taxon>
        <taxon>Desmophyllum</taxon>
    </lineage>
</organism>
<dbReference type="PRINTS" id="PR00253">
    <property type="entry name" value="GABAARECEPTR"/>
</dbReference>
<dbReference type="InterPro" id="IPR038050">
    <property type="entry name" value="Neuro_actylchol_rec"/>
</dbReference>
<keyword evidence="1" id="KW-0812">Transmembrane</keyword>
<dbReference type="InterPro" id="IPR006028">
    <property type="entry name" value="GABAA/Glycine_rcpt"/>
</dbReference>
<dbReference type="EMBL" id="MU825901">
    <property type="protein sequence ID" value="KAJ7383320.1"/>
    <property type="molecule type" value="Genomic_DNA"/>
</dbReference>
<reference evidence="3" key="1">
    <citation type="submission" date="2023-01" db="EMBL/GenBank/DDBJ databases">
        <title>Genome assembly of the deep-sea coral Lophelia pertusa.</title>
        <authorList>
            <person name="Herrera S."/>
            <person name="Cordes E."/>
        </authorList>
    </citation>
    <scope>NUCLEOTIDE SEQUENCE</scope>
    <source>
        <strain evidence="3">USNM1676648</strain>
        <tissue evidence="3">Polyp</tissue>
    </source>
</reference>
<dbReference type="FunFam" id="1.20.58.390:FF:000098">
    <property type="entry name" value="Predicted protein"/>
    <property type="match status" value="1"/>
</dbReference>
<feature type="transmembrane region" description="Helical" evidence="1">
    <location>
        <begin position="104"/>
        <end position="125"/>
    </location>
</feature>
<keyword evidence="4" id="KW-1185">Reference proteome</keyword>
<proteinExistence type="predicted"/>
<dbReference type="InterPro" id="IPR006029">
    <property type="entry name" value="Neurotrans-gated_channel_TM"/>
</dbReference>
<dbReference type="Gene3D" id="1.20.58.390">
    <property type="entry name" value="Neurotransmitter-gated ion-channel transmembrane domain"/>
    <property type="match status" value="1"/>
</dbReference>
<feature type="domain" description="Neurotransmitter-gated ion-channel transmembrane" evidence="2">
    <location>
        <begin position="43"/>
        <end position="127"/>
    </location>
</feature>
<feature type="transmembrane region" description="Helical" evidence="1">
    <location>
        <begin position="208"/>
        <end position="229"/>
    </location>
</feature>
<evidence type="ECO:0000259" key="2">
    <source>
        <dbReference type="Pfam" id="PF02932"/>
    </source>
</evidence>
<dbReference type="PANTHER" id="PTHR18945">
    <property type="entry name" value="NEUROTRANSMITTER GATED ION CHANNEL"/>
    <property type="match status" value="1"/>
</dbReference>
<dbReference type="InterPro" id="IPR036719">
    <property type="entry name" value="Neuro-gated_channel_TM_sf"/>
</dbReference>
<comment type="caution">
    <text evidence="3">The sequence shown here is derived from an EMBL/GenBank/DDBJ whole genome shotgun (WGS) entry which is preliminary data.</text>
</comment>
<dbReference type="SUPFAM" id="SSF90112">
    <property type="entry name" value="Neurotransmitter-gated ion-channel transmembrane pore"/>
    <property type="match status" value="1"/>
</dbReference>